<dbReference type="EMBL" id="CENE01000024">
    <property type="protein sequence ID" value="CEQ42314.1"/>
    <property type="molecule type" value="Genomic_DNA"/>
</dbReference>
<sequence length="503" mass="54095">MSVTALLDSAKDAFYALAGSCCKPGQPLPLTPLSTALTGQVHSPRLNPADATLKLNGRSFKILKLLGEGGFSYVYLAQDQASGRLFALKKIRCPLGSDSVKAALKEVEAYKRFRHPNIIRCLDSCVVQDREADGKVIYLFLPYYKNGTVQHIISANFINGSRYPEAQMLSIFHGTCLAVRAMHQHRSGPSASPSPSSSTAALSSSSRDKRAPKMNYPPRGGIRSAGEMTTEEDFDPDDDEEEQPGGLRSGGEGQALIGGLEGAHARLEEEGEGVEGMGDEDGATVLGRVGDGKDETGGRLEEGGAQQGGITPWAHRDIKPANIMLSDDGSAPILMDFGSALPARIPIPDRRVALLQQDLAAEHCSMPFRAPELFDVRRLLPFFTRPFGLASVPRSQKGPPTNAHSQVKTGTTLTESVDIWSLGCTLFAMAYGTSPFETAQQSEHGGSVAMAVLGGKFRFPEDGGAYSEGFRELVRCMLKVKAEERPGIQQVIDMTEQALARLQ</sequence>
<dbReference type="PROSITE" id="PS50011">
    <property type="entry name" value="PROTEIN_KINASE_DOM"/>
    <property type="match status" value="1"/>
</dbReference>
<dbReference type="SUPFAM" id="SSF56112">
    <property type="entry name" value="Protein kinase-like (PK-like)"/>
    <property type="match status" value="2"/>
</dbReference>
<dbReference type="GO" id="GO:0006624">
    <property type="term" value="P:vacuolar protein processing"/>
    <property type="evidence" value="ECO:0007669"/>
    <property type="project" value="TreeGrafter"/>
</dbReference>
<feature type="region of interest" description="Disordered" evidence="10">
    <location>
        <begin position="269"/>
        <end position="312"/>
    </location>
</feature>
<dbReference type="InterPro" id="IPR052239">
    <property type="entry name" value="Ser/Thr-specific_kinases"/>
</dbReference>
<keyword evidence="3" id="KW-0808">Transferase</keyword>
<name>A0A0D6EQS2_SPOSA</name>
<dbReference type="GO" id="GO:0005773">
    <property type="term" value="C:vacuole"/>
    <property type="evidence" value="ECO:0007669"/>
    <property type="project" value="GOC"/>
</dbReference>
<evidence type="ECO:0000256" key="8">
    <source>
        <dbReference type="ARBA" id="ARBA00048679"/>
    </source>
</evidence>
<dbReference type="AlphaFoldDB" id="A0A0D6EQS2"/>
<dbReference type="InterPro" id="IPR000719">
    <property type="entry name" value="Prot_kinase_dom"/>
</dbReference>
<dbReference type="Pfam" id="PF00069">
    <property type="entry name" value="Pkinase"/>
    <property type="match status" value="2"/>
</dbReference>
<accession>A0A0D6EQS2</accession>
<dbReference type="OrthoDB" id="248923at2759"/>
<dbReference type="InterPro" id="IPR017441">
    <property type="entry name" value="Protein_kinase_ATP_BS"/>
</dbReference>
<evidence type="ECO:0000256" key="9">
    <source>
        <dbReference type="PROSITE-ProRule" id="PRU10141"/>
    </source>
</evidence>
<proteinExistence type="predicted"/>
<dbReference type="PROSITE" id="PS00107">
    <property type="entry name" value="PROTEIN_KINASE_ATP"/>
    <property type="match status" value="1"/>
</dbReference>
<protein>
    <recommendedName>
        <fullName evidence="1">non-specific serine/threonine protein kinase</fullName>
        <ecNumber evidence="1">2.7.11.1</ecNumber>
    </recommendedName>
</protein>
<feature type="compositionally biased region" description="Acidic residues" evidence="10">
    <location>
        <begin position="269"/>
        <end position="282"/>
    </location>
</feature>
<feature type="region of interest" description="Disordered" evidence="10">
    <location>
        <begin position="183"/>
        <end position="255"/>
    </location>
</feature>
<dbReference type="SMART" id="SM00220">
    <property type="entry name" value="S_TKc"/>
    <property type="match status" value="1"/>
</dbReference>
<gene>
    <name evidence="12" type="primary">SPOSA6832_04108</name>
</gene>
<evidence type="ECO:0000256" key="6">
    <source>
        <dbReference type="ARBA" id="ARBA00022840"/>
    </source>
</evidence>
<keyword evidence="13" id="KW-1185">Reference proteome</keyword>
<dbReference type="InterPro" id="IPR011009">
    <property type="entry name" value="Kinase-like_dom_sf"/>
</dbReference>
<dbReference type="GO" id="GO:0005794">
    <property type="term" value="C:Golgi apparatus"/>
    <property type="evidence" value="ECO:0007669"/>
    <property type="project" value="TreeGrafter"/>
</dbReference>
<organism evidence="12 13">
    <name type="scientific">Sporidiobolus salmonicolor</name>
    <name type="common">Yeast-like fungus</name>
    <name type="synonym">Sporobolomyces salmonicolor</name>
    <dbReference type="NCBI Taxonomy" id="5005"/>
    <lineage>
        <taxon>Eukaryota</taxon>
        <taxon>Fungi</taxon>
        <taxon>Dikarya</taxon>
        <taxon>Basidiomycota</taxon>
        <taxon>Pucciniomycotina</taxon>
        <taxon>Microbotryomycetes</taxon>
        <taxon>Sporidiobolales</taxon>
        <taxon>Sporidiobolaceae</taxon>
        <taxon>Sporobolomyces</taxon>
    </lineage>
</organism>
<keyword evidence="2" id="KW-0723">Serine/threonine-protein kinase</keyword>
<dbReference type="GO" id="GO:0005524">
    <property type="term" value="F:ATP binding"/>
    <property type="evidence" value="ECO:0007669"/>
    <property type="project" value="UniProtKB-UniRule"/>
</dbReference>
<reference evidence="13" key="1">
    <citation type="submission" date="2015-02" db="EMBL/GenBank/DDBJ databases">
        <authorList>
            <person name="Gon?alves P."/>
        </authorList>
    </citation>
    <scope>NUCLEOTIDE SEQUENCE [LARGE SCALE GENOMIC DNA]</scope>
</reference>
<dbReference type="PANTHER" id="PTHR45998:SF2">
    <property type="entry name" value="SERINE_THREONINE-PROTEIN KINASE 16"/>
    <property type="match status" value="1"/>
</dbReference>
<comment type="catalytic activity">
    <reaction evidence="7">
        <text>L-threonyl-[protein] + ATP = O-phospho-L-threonyl-[protein] + ADP + H(+)</text>
        <dbReference type="Rhea" id="RHEA:46608"/>
        <dbReference type="Rhea" id="RHEA-COMP:11060"/>
        <dbReference type="Rhea" id="RHEA-COMP:11605"/>
        <dbReference type="ChEBI" id="CHEBI:15378"/>
        <dbReference type="ChEBI" id="CHEBI:30013"/>
        <dbReference type="ChEBI" id="CHEBI:30616"/>
        <dbReference type="ChEBI" id="CHEBI:61977"/>
        <dbReference type="ChEBI" id="CHEBI:456216"/>
        <dbReference type="EC" id="2.7.11.1"/>
    </reaction>
</comment>
<evidence type="ECO:0000256" key="1">
    <source>
        <dbReference type="ARBA" id="ARBA00012513"/>
    </source>
</evidence>
<evidence type="ECO:0000313" key="12">
    <source>
        <dbReference type="EMBL" id="CEQ42314.1"/>
    </source>
</evidence>
<evidence type="ECO:0000256" key="4">
    <source>
        <dbReference type="ARBA" id="ARBA00022741"/>
    </source>
</evidence>
<feature type="domain" description="Protein kinase" evidence="11">
    <location>
        <begin position="60"/>
        <end position="499"/>
    </location>
</feature>
<feature type="non-terminal residue" evidence="12">
    <location>
        <position position="1"/>
    </location>
</feature>
<evidence type="ECO:0000256" key="7">
    <source>
        <dbReference type="ARBA" id="ARBA00047899"/>
    </source>
</evidence>
<dbReference type="Gene3D" id="1.10.510.10">
    <property type="entry name" value="Transferase(Phosphotransferase) domain 1"/>
    <property type="match status" value="3"/>
</dbReference>
<dbReference type="EC" id="2.7.11.1" evidence="1"/>
<feature type="compositionally biased region" description="Basic and acidic residues" evidence="10">
    <location>
        <begin position="290"/>
        <end position="302"/>
    </location>
</feature>
<keyword evidence="4 9" id="KW-0547">Nucleotide-binding</keyword>
<dbReference type="GO" id="GO:0004674">
    <property type="term" value="F:protein serine/threonine kinase activity"/>
    <property type="evidence" value="ECO:0007669"/>
    <property type="project" value="UniProtKB-KW"/>
</dbReference>
<evidence type="ECO:0000313" key="13">
    <source>
        <dbReference type="Proteomes" id="UP000243876"/>
    </source>
</evidence>
<dbReference type="GO" id="GO:0032889">
    <property type="term" value="P:regulation of vacuole fusion, non-autophagic"/>
    <property type="evidence" value="ECO:0007669"/>
    <property type="project" value="TreeGrafter"/>
</dbReference>
<comment type="catalytic activity">
    <reaction evidence="8">
        <text>L-seryl-[protein] + ATP = O-phospho-L-seryl-[protein] + ADP + H(+)</text>
        <dbReference type="Rhea" id="RHEA:17989"/>
        <dbReference type="Rhea" id="RHEA-COMP:9863"/>
        <dbReference type="Rhea" id="RHEA-COMP:11604"/>
        <dbReference type="ChEBI" id="CHEBI:15378"/>
        <dbReference type="ChEBI" id="CHEBI:29999"/>
        <dbReference type="ChEBI" id="CHEBI:30616"/>
        <dbReference type="ChEBI" id="CHEBI:83421"/>
        <dbReference type="ChEBI" id="CHEBI:456216"/>
        <dbReference type="EC" id="2.7.11.1"/>
    </reaction>
</comment>
<feature type="compositionally biased region" description="Acidic residues" evidence="10">
    <location>
        <begin position="229"/>
        <end position="243"/>
    </location>
</feature>
<keyword evidence="6 9" id="KW-0067">ATP-binding</keyword>
<dbReference type="FunFam" id="1.10.510.10:FF:000550">
    <property type="entry name" value="Serine/threonine kinase 16"/>
    <property type="match status" value="1"/>
</dbReference>
<feature type="compositionally biased region" description="Low complexity" evidence="10">
    <location>
        <begin position="187"/>
        <end position="205"/>
    </location>
</feature>
<evidence type="ECO:0000256" key="10">
    <source>
        <dbReference type="SAM" id="MobiDB-lite"/>
    </source>
</evidence>
<feature type="binding site" evidence="9">
    <location>
        <position position="89"/>
    </location>
    <ligand>
        <name>ATP</name>
        <dbReference type="ChEBI" id="CHEBI:30616"/>
    </ligand>
</feature>
<dbReference type="Proteomes" id="UP000243876">
    <property type="component" value="Unassembled WGS sequence"/>
</dbReference>
<evidence type="ECO:0000256" key="3">
    <source>
        <dbReference type="ARBA" id="ARBA00022679"/>
    </source>
</evidence>
<keyword evidence="5" id="KW-0418">Kinase</keyword>
<evidence type="ECO:0000259" key="11">
    <source>
        <dbReference type="PROSITE" id="PS50011"/>
    </source>
</evidence>
<evidence type="ECO:0000256" key="5">
    <source>
        <dbReference type="ARBA" id="ARBA00022777"/>
    </source>
</evidence>
<evidence type="ECO:0000256" key="2">
    <source>
        <dbReference type="ARBA" id="ARBA00022527"/>
    </source>
</evidence>
<dbReference type="PANTHER" id="PTHR45998">
    <property type="entry name" value="SERINE/THREONINE-PROTEIN KINASE 16"/>
    <property type="match status" value="1"/>
</dbReference>